<dbReference type="EC" id="2.1.1.56" evidence="2"/>
<evidence type="ECO:0000259" key="17">
    <source>
        <dbReference type="PROSITE" id="PS51562"/>
    </source>
</evidence>
<keyword evidence="7" id="KW-0694">RNA-binding</keyword>
<feature type="binding site" evidence="14">
    <location>
        <position position="130"/>
    </location>
    <ligand>
        <name>S-adenosyl-L-methionine</name>
        <dbReference type="ChEBI" id="CHEBI:59789"/>
    </ligand>
</feature>
<evidence type="ECO:0000313" key="19">
    <source>
        <dbReference type="Proteomes" id="UP001210925"/>
    </source>
</evidence>
<dbReference type="EMBL" id="JADGKB010000074">
    <property type="protein sequence ID" value="KAJ3254982.1"/>
    <property type="molecule type" value="Genomic_DNA"/>
</dbReference>
<evidence type="ECO:0000256" key="5">
    <source>
        <dbReference type="ARBA" id="ARBA00022679"/>
    </source>
</evidence>
<evidence type="ECO:0000256" key="14">
    <source>
        <dbReference type="PIRSR" id="PIRSR028762-1"/>
    </source>
</evidence>
<evidence type="ECO:0000256" key="16">
    <source>
        <dbReference type="SAM" id="MobiDB-lite"/>
    </source>
</evidence>
<dbReference type="InterPro" id="IPR016899">
    <property type="entry name" value="mRNA_G-N7_MeTrfase_euk"/>
</dbReference>
<evidence type="ECO:0000256" key="13">
    <source>
        <dbReference type="ARBA" id="ARBA00049739"/>
    </source>
</evidence>
<dbReference type="SUPFAM" id="SSF53335">
    <property type="entry name" value="S-adenosyl-L-methionine-dependent methyltransferases"/>
    <property type="match status" value="1"/>
</dbReference>
<feature type="site" description="mRNA cap binding" evidence="15">
    <location>
        <position position="211"/>
    </location>
</feature>
<dbReference type="PIRSF" id="PIRSF028762">
    <property type="entry name" value="ABD1"/>
    <property type="match status" value="1"/>
</dbReference>
<comment type="catalytic activity">
    <reaction evidence="12">
        <text>a 5'-end (5'-triphosphoguanosine)-ribonucleoside in mRNA + S-adenosyl-L-methionine = a 5'-end (N(7)-methyl 5'-triphosphoguanosine)-ribonucleoside in mRNA + S-adenosyl-L-homocysteine</text>
        <dbReference type="Rhea" id="RHEA:67008"/>
        <dbReference type="Rhea" id="RHEA-COMP:17166"/>
        <dbReference type="Rhea" id="RHEA-COMP:17167"/>
        <dbReference type="ChEBI" id="CHEBI:57856"/>
        <dbReference type="ChEBI" id="CHEBI:59789"/>
        <dbReference type="ChEBI" id="CHEBI:156461"/>
        <dbReference type="ChEBI" id="CHEBI:167617"/>
        <dbReference type="EC" id="2.1.1.56"/>
    </reaction>
</comment>
<dbReference type="Gene3D" id="3.40.50.150">
    <property type="entry name" value="Vaccinia Virus protein VP39"/>
    <property type="match status" value="1"/>
</dbReference>
<dbReference type="Proteomes" id="UP001210925">
    <property type="component" value="Unassembled WGS sequence"/>
</dbReference>
<feature type="site" description="mRNA cap binding" evidence="15">
    <location>
        <position position="63"/>
    </location>
</feature>
<feature type="site" description="mRNA cap binding" evidence="15">
    <location>
        <position position="88"/>
    </location>
</feature>
<keyword evidence="6" id="KW-0949">S-adenosyl-L-methionine</keyword>
<evidence type="ECO:0000256" key="10">
    <source>
        <dbReference type="ARBA" id="ARBA00032772"/>
    </source>
</evidence>
<evidence type="ECO:0000256" key="2">
    <source>
        <dbReference type="ARBA" id="ARBA00011926"/>
    </source>
</evidence>
<feature type="binding site" evidence="14">
    <location>
        <position position="104"/>
    </location>
    <ligand>
        <name>S-adenosyl-L-methionine</name>
        <dbReference type="ChEBI" id="CHEBI:59789"/>
    </ligand>
</feature>
<feature type="domain" description="MRNA cap 0 methyltransferase" evidence="17">
    <location>
        <begin position="23"/>
        <end position="282"/>
    </location>
</feature>
<evidence type="ECO:0000256" key="4">
    <source>
        <dbReference type="ARBA" id="ARBA00022664"/>
    </source>
</evidence>
<dbReference type="GO" id="GO:0005634">
    <property type="term" value="C:nucleus"/>
    <property type="evidence" value="ECO:0007669"/>
    <property type="project" value="UniProtKB-SubCell"/>
</dbReference>
<keyword evidence="9" id="KW-0539">Nucleus</keyword>
<evidence type="ECO:0000256" key="9">
    <source>
        <dbReference type="ARBA" id="ARBA00023242"/>
    </source>
</evidence>
<sequence length="282" mass="32891">MDNTVAKHYNQRPELGTEHRKQSPIFQMKSLNNFIKSLLISKFSRPGYTVLEIACGKGGDLLKWKQARIRELVAMDIADVSVQQAEERYQKGRMPFKATFKALDCFSERLEAEIKGWVFDIVSIQFAFHYAFSSEERVRQSIRIISNGMRSGGYFLGTIPNSIIIVQKLREHGLEFGNSVYKIRFEQEKLDPPFGLRYWFELLDAIDDCPEYLIPQPILISIAKEYGLELVLLEPFHKFFYENYEYSLDLMKRMNIFDADGKIPIDQWEASGLYSAFCFRKI</sequence>
<evidence type="ECO:0000256" key="8">
    <source>
        <dbReference type="ARBA" id="ARBA00023042"/>
    </source>
</evidence>
<feature type="region of interest" description="Disordered" evidence="16">
    <location>
        <begin position="1"/>
        <end position="20"/>
    </location>
</feature>
<keyword evidence="8 15" id="KW-0506">mRNA capping</keyword>
<dbReference type="InterPro" id="IPR004971">
    <property type="entry name" value="mRNA_G-N7_MeTrfase_dom"/>
</dbReference>
<comment type="subcellular location">
    <subcellularLocation>
        <location evidence="1">Nucleus</location>
    </subcellularLocation>
</comment>
<dbReference type="PROSITE" id="PS51562">
    <property type="entry name" value="RNA_CAP0_MT"/>
    <property type="match status" value="1"/>
</dbReference>
<dbReference type="PANTHER" id="PTHR12189">
    <property type="entry name" value="MRNA GUANINE-7- METHYLTRANSFERASE"/>
    <property type="match status" value="1"/>
</dbReference>
<dbReference type="GO" id="GO:0003723">
    <property type="term" value="F:RNA binding"/>
    <property type="evidence" value="ECO:0007669"/>
    <property type="project" value="UniProtKB-KW"/>
</dbReference>
<evidence type="ECO:0000256" key="11">
    <source>
        <dbReference type="ARBA" id="ARBA00033387"/>
    </source>
</evidence>
<keyword evidence="5" id="KW-0808">Transferase</keyword>
<gene>
    <name evidence="18" type="primary">ABD1</name>
    <name evidence="18" type="ORF">HK103_006684</name>
</gene>
<evidence type="ECO:0000313" key="18">
    <source>
        <dbReference type="EMBL" id="KAJ3254982.1"/>
    </source>
</evidence>
<name>A0AAD5UE30_9FUNG</name>
<feature type="binding site" evidence="14">
    <location>
        <position position="125"/>
    </location>
    <ligand>
        <name>S-adenosyl-L-methionine</name>
        <dbReference type="ChEBI" id="CHEBI:59789"/>
    </ligand>
</feature>
<feature type="site" description="mRNA cap binding" evidence="15">
    <location>
        <position position="274"/>
    </location>
</feature>
<feature type="binding site" evidence="14">
    <location>
        <position position="76"/>
    </location>
    <ligand>
        <name>S-adenosyl-L-methionine</name>
        <dbReference type="ChEBI" id="CHEBI:59789"/>
    </ligand>
</feature>
<dbReference type="InterPro" id="IPR029063">
    <property type="entry name" value="SAM-dependent_MTases_sf"/>
</dbReference>
<keyword evidence="19" id="KW-1185">Reference proteome</keyword>
<feature type="site" description="mRNA cap binding" evidence="15">
    <location>
        <position position="57"/>
    </location>
</feature>
<dbReference type="Pfam" id="PF03291">
    <property type="entry name" value="mRNA_G-N7_MeTrfase"/>
    <property type="match status" value="1"/>
</dbReference>
<comment type="caution">
    <text evidence="18">The sequence shown here is derived from an EMBL/GenBank/DDBJ whole genome shotgun (WGS) entry which is preliminary data.</text>
</comment>
<evidence type="ECO:0000256" key="12">
    <source>
        <dbReference type="ARBA" id="ARBA00044712"/>
    </source>
</evidence>
<accession>A0AAD5UE30</accession>
<dbReference type="InterPro" id="IPR039753">
    <property type="entry name" value="RG7MT1"/>
</dbReference>
<feature type="binding site" evidence="14">
    <location>
        <position position="54"/>
    </location>
    <ligand>
        <name>S-adenosyl-L-methionine</name>
        <dbReference type="ChEBI" id="CHEBI:59789"/>
    </ligand>
</feature>
<reference evidence="18" key="1">
    <citation type="submission" date="2020-05" db="EMBL/GenBank/DDBJ databases">
        <title>Phylogenomic resolution of chytrid fungi.</title>
        <authorList>
            <person name="Stajich J.E."/>
            <person name="Amses K."/>
            <person name="Simmons R."/>
            <person name="Seto K."/>
            <person name="Myers J."/>
            <person name="Bonds A."/>
            <person name="Quandt C.A."/>
            <person name="Barry K."/>
            <person name="Liu P."/>
            <person name="Grigoriev I."/>
            <person name="Longcore J.E."/>
            <person name="James T.Y."/>
        </authorList>
    </citation>
    <scope>NUCLEOTIDE SEQUENCE</scope>
    <source>
        <strain evidence="18">PLAUS21</strain>
    </source>
</reference>
<protein>
    <recommendedName>
        <fullName evidence="13">mRNA cap guanine-N(7) methyltransferase</fullName>
        <ecNumber evidence="2">2.1.1.56</ecNumber>
    </recommendedName>
    <alternativeName>
        <fullName evidence="10">mRNA (guanine-N(7))-methyltransferase</fullName>
    </alternativeName>
    <alternativeName>
        <fullName evidence="11">mRNA cap methyltransferase</fullName>
    </alternativeName>
</protein>
<dbReference type="GO" id="GO:0004482">
    <property type="term" value="F:mRNA 5'-cap (guanine-N7-)-methyltransferase activity"/>
    <property type="evidence" value="ECO:0007669"/>
    <property type="project" value="UniProtKB-EC"/>
</dbReference>
<evidence type="ECO:0000256" key="7">
    <source>
        <dbReference type="ARBA" id="ARBA00022884"/>
    </source>
</evidence>
<evidence type="ECO:0000256" key="3">
    <source>
        <dbReference type="ARBA" id="ARBA00022603"/>
    </source>
</evidence>
<evidence type="ECO:0000256" key="1">
    <source>
        <dbReference type="ARBA" id="ARBA00004123"/>
    </source>
</evidence>
<evidence type="ECO:0000256" key="15">
    <source>
        <dbReference type="PIRSR" id="PIRSR028762-2"/>
    </source>
</evidence>
<dbReference type="AlphaFoldDB" id="A0AAD5UE30"/>
<evidence type="ECO:0000256" key="6">
    <source>
        <dbReference type="ARBA" id="ARBA00022691"/>
    </source>
</evidence>
<keyword evidence="4" id="KW-0507">mRNA processing</keyword>
<dbReference type="PANTHER" id="PTHR12189:SF2">
    <property type="entry name" value="MRNA CAP GUANINE-N7 METHYLTRANSFERASE"/>
    <property type="match status" value="1"/>
</dbReference>
<feature type="binding site" evidence="15">
    <location>
        <begin position="32"/>
        <end position="33"/>
    </location>
    <ligand>
        <name>mRNA</name>
        <dbReference type="ChEBI" id="CHEBI:33699"/>
    </ligand>
</feature>
<dbReference type="CDD" id="cd02440">
    <property type="entry name" value="AdoMet_MTases"/>
    <property type="match status" value="1"/>
</dbReference>
<keyword evidence="3 18" id="KW-0489">Methyltransferase</keyword>
<organism evidence="18 19">
    <name type="scientific">Boothiomyces macroporosus</name>
    <dbReference type="NCBI Taxonomy" id="261099"/>
    <lineage>
        <taxon>Eukaryota</taxon>
        <taxon>Fungi</taxon>
        <taxon>Fungi incertae sedis</taxon>
        <taxon>Chytridiomycota</taxon>
        <taxon>Chytridiomycota incertae sedis</taxon>
        <taxon>Chytridiomycetes</taxon>
        <taxon>Rhizophydiales</taxon>
        <taxon>Terramycetaceae</taxon>
        <taxon>Boothiomyces</taxon>
    </lineage>
</organism>
<feature type="site" description="mRNA cap binding" evidence="15">
    <location>
        <position position="129"/>
    </location>
</feature>
<feature type="binding site" evidence="14">
    <location>
        <position position="36"/>
    </location>
    <ligand>
        <name>S-adenosyl-L-methionine</name>
        <dbReference type="ChEBI" id="CHEBI:59789"/>
    </ligand>
</feature>
<proteinExistence type="predicted"/>